<dbReference type="KEGG" id="psco:LY89DRAFT_415332"/>
<dbReference type="CDD" id="cd02440">
    <property type="entry name" value="AdoMet_MTases"/>
    <property type="match status" value="1"/>
</dbReference>
<dbReference type="GeneID" id="28817090"/>
<name>A0A132B1H1_MOLSC</name>
<proteinExistence type="predicted"/>
<accession>A0A132B1H1</accession>
<dbReference type="PANTHER" id="PTHR43591">
    <property type="entry name" value="METHYLTRANSFERASE"/>
    <property type="match status" value="1"/>
</dbReference>
<dbReference type="GO" id="GO:0032259">
    <property type="term" value="P:methylation"/>
    <property type="evidence" value="ECO:0007669"/>
    <property type="project" value="UniProtKB-KW"/>
</dbReference>
<dbReference type="GO" id="GO:0008168">
    <property type="term" value="F:methyltransferase activity"/>
    <property type="evidence" value="ECO:0007669"/>
    <property type="project" value="UniProtKB-KW"/>
</dbReference>
<organism evidence="2 3">
    <name type="scientific">Mollisia scopiformis</name>
    <name type="common">Conifer needle endophyte fungus</name>
    <name type="synonym">Phialocephala scopiformis</name>
    <dbReference type="NCBI Taxonomy" id="149040"/>
    <lineage>
        <taxon>Eukaryota</taxon>
        <taxon>Fungi</taxon>
        <taxon>Dikarya</taxon>
        <taxon>Ascomycota</taxon>
        <taxon>Pezizomycotina</taxon>
        <taxon>Leotiomycetes</taxon>
        <taxon>Helotiales</taxon>
        <taxon>Mollisiaceae</taxon>
        <taxon>Mollisia</taxon>
    </lineage>
</organism>
<dbReference type="Proteomes" id="UP000070700">
    <property type="component" value="Unassembled WGS sequence"/>
</dbReference>
<dbReference type="SUPFAM" id="SSF53335">
    <property type="entry name" value="S-adenosyl-L-methionine-dependent methyltransferases"/>
    <property type="match status" value="1"/>
</dbReference>
<dbReference type="Gene3D" id="3.40.50.150">
    <property type="entry name" value="Vaccinia Virus protein VP39"/>
    <property type="match status" value="1"/>
</dbReference>
<evidence type="ECO:0000313" key="3">
    <source>
        <dbReference type="Proteomes" id="UP000070700"/>
    </source>
</evidence>
<dbReference type="AlphaFoldDB" id="A0A132B1H1"/>
<feature type="domain" description="Methyltransferase" evidence="1">
    <location>
        <begin position="26"/>
        <end position="146"/>
    </location>
</feature>
<dbReference type="InterPro" id="IPR029063">
    <property type="entry name" value="SAM-dependent_MTases_sf"/>
</dbReference>
<dbReference type="InterPro" id="IPR025714">
    <property type="entry name" value="Methyltranfer_dom"/>
</dbReference>
<sequence>MADLYNMSCQFHMVDVERLVQFACLKAGESVLDLCTGTGYVALEARKRVQDGRVAAIDFNPAMLDEARKGAEAAGFSGLIELIQGDVRDKEVLQRIKGPNCSGFDVITCLWGSGLTRSHEHVAMWAEFLAPNGRLVIDHPVSSDELGVLGFDDLSGNQLFSWEVADSDSWEVCKQELETLIHRVGLRMDRGERLYPERNRFGIDFIRSFSTEMWAQNGQSGQPDRSFTLEVARRIRDGMRNYWYDEPLRVHGRPKGIPRNKVVAWLAVLRKGN</sequence>
<keyword evidence="2" id="KW-0489">Methyltransferase</keyword>
<dbReference type="InParanoid" id="A0A132B1H1"/>
<reference evidence="2 3" key="1">
    <citation type="submission" date="2015-10" db="EMBL/GenBank/DDBJ databases">
        <title>Full genome of DAOMC 229536 Phialocephala scopiformis, a fungal endophyte of spruce producing the potent anti-insectan compound rugulosin.</title>
        <authorList>
            <consortium name="DOE Joint Genome Institute"/>
            <person name="Walker A.K."/>
            <person name="Frasz S.L."/>
            <person name="Seifert K.A."/>
            <person name="Miller J.D."/>
            <person name="Mondo S.J."/>
            <person name="Labutti K."/>
            <person name="Lipzen A."/>
            <person name="Dockter R."/>
            <person name="Kennedy M."/>
            <person name="Grigoriev I.V."/>
            <person name="Spatafora J.W."/>
        </authorList>
    </citation>
    <scope>NUCLEOTIDE SEQUENCE [LARGE SCALE GENOMIC DNA]</scope>
    <source>
        <strain evidence="2 3">CBS 120377</strain>
    </source>
</reference>
<keyword evidence="3" id="KW-1185">Reference proteome</keyword>
<keyword evidence="2" id="KW-0808">Transferase</keyword>
<dbReference type="OrthoDB" id="6329284at2759"/>
<dbReference type="RefSeq" id="XP_018060587.1">
    <property type="nucleotide sequence ID" value="XM_018207364.1"/>
</dbReference>
<dbReference type="PANTHER" id="PTHR43591:SF24">
    <property type="entry name" value="2-METHOXY-6-POLYPRENYL-1,4-BENZOQUINOL METHYLASE, MITOCHONDRIAL"/>
    <property type="match status" value="1"/>
</dbReference>
<gene>
    <name evidence="2" type="ORF">LY89DRAFT_415332</name>
</gene>
<evidence type="ECO:0000259" key="1">
    <source>
        <dbReference type="Pfam" id="PF13847"/>
    </source>
</evidence>
<dbReference type="EMBL" id="KQ947450">
    <property type="protein sequence ID" value="KUJ06232.1"/>
    <property type="molecule type" value="Genomic_DNA"/>
</dbReference>
<evidence type="ECO:0000313" key="2">
    <source>
        <dbReference type="EMBL" id="KUJ06232.1"/>
    </source>
</evidence>
<dbReference type="Pfam" id="PF13847">
    <property type="entry name" value="Methyltransf_31"/>
    <property type="match status" value="1"/>
</dbReference>
<protein>
    <submittedName>
        <fullName evidence="2">S-adenosyl-L-methionine-dependent methyltransferase</fullName>
    </submittedName>
</protein>